<dbReference type="InterPro" id="IPR040067">
    <property type="entry name" value="WDR47"/>
</dbReference>
<dbReference type="PROSITE" id="PS00678">
    <property type="entry name" value="WD_REPEATS_1"/>
    <property type="match status" value="1"/>
</dbReference>
<feature type="repeat" description="WD" evidence="3">
    <location>
        <begin position="159"/>
        <end position="196"/>
    </location>
</feature>
<protein>
    <submittedName>
        <fullName evidence="4">Uncharacterized protein</fullName>
    </submittedName>
</protein>
<dbReference type="InterPro" id="IPR036322">
    <property type="entry name" value="WD40_repeat_dom_sf"/>
</dbReference>
<dbReference type="SUPFAM" id="SSF50978">
    <property type="entry name" value="WD40 repeat-like"/>
    <property type="match status" value="1"/>
</dbReference>
<keyword evidence="1 3" id="KW-0853">WD repeat</keyword>
<sequence length="196" mass="21587">MEQDVKVWDTETGINCASLQGHESDIYSIKSSTDGSYAVSVGKDRTIKIWDIRCKSFIGEMDGSGYKEMNEIALTPSGSEEVEGAGQTEGMATVGHQDGSVTMWSMRQRQVISHNRLHDGEVRGVSYMANGRYLASAGFDNKVVISDTSDVSNLQVVKTLEHDDKVVSVRWHPCLPILLSTSADKSARIWSPQDEK</sequence>
<dbReference type="EMBL" id="HBIH01016215">
    <property type="protein sequence ID" value="CAE0325986.1"/>
    <property type="molecule type" value="Transcribed_RNA"/>
</dbReference>
<dbReference type="PANTHER" id="PTHR19863:SF5">
    <property type="entry name" value="WD REPEAT-CONTAINING PROTEIN 47"/>
    <property type="match status" value="1"/>
</dbReference>
<dbReference type="InterPro" id="IPR001680">
    <property type="entry name" value="WD40_rpt"/>
</dbReference>
<dbReference type="PROSITE" id="PS50294">
    <property type="entry name" value="WD_REPEATS_REGION"/>
    <property type="match status" value="2"/>
</dbReference>
<dbReference type="Pfam" id="PF00400">
    <property type="entry name" value="WD40"/>
    <property type="match status" value="3"/>
</dbReference>
<dbReference type="InterPro" id="IPR019775">
    <property type="entry name" value="WD40_repeat_CS"/>
</dbReference>
<dbReference type="PANTHER" id="PTHR19863">
    <property type="entry name" value="NEMITIN (NEURONAL ENRICHED MAP INTERACTING PROTEIN) HOMOLOG"/>
    <property type="match status" value="1"/>
</dbReference>
<feature type="repeat" description="WD" evidence="3">
    <location>
        <begin position="19"/>
        <end position="53"/>
    </location>
</feature>
<dbReference type="AlphaFoldDB" id="A0A7S3IKE1"/>
<accession>A0A7S3IKE1</accession>
<organism evidence="4">
    <name type="scientific">Strombidium inclinatum</name>
    <dbReference type="NCBI Taxonomy" id="197538"/>
    <lineage>
        <taxon>Eukaryota</taxon>
        <taxon>Sar</taxon>
        <taxon>Alveolata</taxon>
        <taxon>Ciliophora</taxon>
        <taxon>Intramacronucleata</taxon>
        <taxon>Spirotrichea</taxon>
        <taxon>Oligotrichia</taxon>
        <taxon>Strombidiidae</taxon>
        <taxon>Strombidium</taxon>
    </lineage>
</organism>
<evidence type="ECO:0000313" key="4">
    <source>
        <dbReference type="EMBL" id="CAE0325986.1"/>
    </source>
</evidence>
<keyword evidence="2" id="KW-0677">Repeat</keyword>
<reference evidence="4" key="1">
    <citation type="submission" date="2021-01" db="EMBL/GenBank/DDBJ databases">
        <authorList>
            <person name="Corre E."/>
            <person name="Pelletier E."/>
            <person name="Niang G."/>
            <person name="Scheremetjew M."/>
            <person name="Finn R."/>
            <person name="Kale V."/>
            <person name="Holt S."/>
            <person name="Cochrane G."/>
            <person name="Meng A."/>
            <person name="Brown T."/>
            <person name="Cohen L."/>
        </authorList>
    </citation>
    <scope>NUCLEOTIDE SEQUENCE</scope>
    <source>
        <strain evidence="4">S3</strain>
    </source>
</reference>
<proteinExistence type="predicted"/>
<evidence type="ECO:0000256" key="1">
    <source>
        <dbReference type="ARBA" id="ARBA00022574"/>
    </source>
</evidence>
<evidence type="ECO:0000256" key="2">
    <source>
        <dbReference type="ARBA" id="ARBA00022737"/>
    </source>
</evidence>
<evidence type="ECO:0000256" key="3">
    <source>
        <dbReference type="PROSITE-ProRule" id="PRU00221"/>
    </source>
</evidence>
<dbReference type="Gene3D" id="2.130.10.10">
    <property type="entry name" value="YVTN repeat-like/Quinoprotein amine dehydrogenase"/>
    <property type="match status" value="2"/>
</dbReference>
<dbReference type="PROSITE" id="PS50082">
    <property type="entry name" value="WD_REPEATS_2"/>
    <property type="match status" value="2"/>
</dbReference>
<dbReference type="SMART" id="SM00320">
    <property type="entry name" value="WD40"/>
    <property type="match status" value="3"/>
</dbReference>
<name>A0A7S3IKE1_9SPIT</name>
<dbReference type="InterPro" id="IPR015943">
    <property type="entry name" value="WD40/YVTN_repeat-like_dom_sf"/>
</dbReference>
<gene>
    <name evidence="4" type="ORF">SINC0208_LOCUS6612</name>
</gene>